<dbReference type="InterPro" id="IPR037045">
    <property type="entry name" value="S8pro/Inhibitor_I9_sf"/>
</dbReference>
<evidence type="ECO:0000256" key="1">
    <source>
        <dbReference type="ARBA" id="ARBA00004613"/>
    </source>
</evidence>
<feature type="signal peptide" evidence="7">
    <location>
        <begin position="1"/>
        <end position="19"/>
    </location>
</feature>
<comment type="subcellular location">
    <subcellularLocation>
        <location evidence="1">Secreted</location>
    </subcellularLocation>
</comment>
<dbReference type="GO" id="GO:0005576">
    <property type="term" value="C:extracellular region"/>
    <property type="evidence" value="ECO:0007669"/>
    <property type="project" value="UniProtKB-SubCell"/>
</dbReference>
<evidence type="ECO:0000259" key="8">
    <source>
        <dbReference type="Pfam" id="PF00082"/>
    </source>
</evidence>
<dbReference type="KEGG" id="mcha:111014270"/>
<keyword evidence="6" id="KW-0720">Serine protease</keyword>
<dbReference type="Gene3D" id="3.50.30.30">
    <property type="match status" value="1"/>
</dbReference>
<feature type="chain" id="PRO_5026815571" evidence="7">
    <location>
        <begin position="20"/>
        <end position="581"/>
    </location>
</feature>
<dbReference type="InterPro" id="IPR023828">
    <property type="entry name" value="Peptidase_S8_Ser-AS"/>
</dbReference>
<feature type="domain" description="Subtilisin-like protease fibronectin type-III" evidence="10">
    <location>
        <begin position="480"/>
        <end position="577"/>
    </location>
</feature>
<evidence type="ECO:0000256" key="5">
    <source>
        <dbReference type="ARBA" id="ARBA00022801"/>
    </source>
</evidence>
<evidence type="ECO:0000313" key="11">
    <source>
        <dbReference type="Proteomes" id="UP000504603"/>
    </source>
</evidence>
<dbReference type="InterPro" id="IPR041469">
    <property type="entry name" value="Subtilisin-like_FN3"/>
</dbReference>
<dbReference type="InterPro" id="IPR010259">
    <property type="entry name" value="S8pro/Inhibitor_I9"/>
</dbReference>
<protein>
    <submittedName>
        <fullName evidence="12">Subtilisin-like protease SBT4.15</fullName>
    </submittedName>
</protein>
<keyword evidence="5" id="KW-0378">Hydrolase</keyword>
<evidence type="ECO:0000256" key="6">
    <source>
        <dbReference type="ARBA" id="ARBA00022825"/>
    </source>
</evidence>
<reference evidence="12" key="1">
    <citation type="submission" date="2025-08" db="UniProtKB">
        <authorList>
            <consortium name="RefSeq"/>
        </authorList>
    </citation>
    <scope>IDENTIFICATION</scope>
    <source>
        <strain evidence="12">OHB3-1</strain>
    </source>
</reference>
<dbReference type="InterPro" id="IPR036852">
    <property type="entry name" value="Peptidase_S8/S53_dom_sf"/>
</dbReference>
<dbReference type="Gene3D" id="3.30.70.80">
    <property type="entry name" value="Peptidase S8 propeptide/proteinase inhibitor I9"/>
    <property type="match status" value="1"/>
</dbReference>
<dbReference type="Pfam" id="PF17766">
    <property type="entry name" value="fn3_6"/>
    <property type="match status" value="1"/>
</dbReference>
<evidence type="ECO:0000259" key="9">
    <source>
        <dbReference type="Pfam" id="PF05922"/>
    </source>
</evidence>
<comment type="similarity">
    <text evidence="2">Belongs to the peptidase S8 family.</text>
</comment>
<dbReference type="Gene3D" id="3.40.50.200">
    <property type="entry name" value="Peptidase S8/S53 domain"/>
    <property type="match status" value="1"/>
</dbReference>
<dbReference type="GO" id="GO:0004252">
    <property type="term" value="F:serine-type endopeptidase activity"/>
    <property type="evidence" value="ECO:0007669"/>
    <property type="project" value="InterPro"/>
</dbReference>
<sequence>MLKILVPFIFIFAAVVSSAQNDRQAYVVYMGAVPKEQTHQLLADHHHTLLANAVGDEELARKVKIYSYGRSLNGFAARLLPHEANKLAKEKGVVSVFASRRRKLHTTRSWDFLGVSETASRRNAAAESGIIVGLLDSGIWMEAPSFKDDGYGSIPSKWKGQCVTGPNFTSCNRKVIGAKFFNLDGLGDSDNKKMGITIDTFSPKKKMYPLISGTMAATPDTDLDASECDYGSLDREKVKGKIVYCLGPYSQESTIEDLEGAGMIGNLLGTTDVAMATPIPSSYLSMEDGGKVETYMNSTKNPQAVIYKTTTYKMDAPFLASFSSRGPQTLAPNILKPDVTAPGLNILAAFSKMASIPDNRHSVFNILSGTSMSCPHAAAAAAYLKTFHPKWSPAALKSALMTTATPVKTGDEFDELGIGAGQINPAKAIHPGLIYDISVTNYVSFLCSTRRYDGTALALLVGDASFNCSGVPPATGSDALNYPTMYAPLDADATSVAAVFHRTVTHVGFGPSTYRAKVKSPAGVAVRVVPEVLKFDRPYEKRSFKVAVRGPVAAESRLLAASLEWNDSKHNVRTQIVMFKI</sequence>
<dbReference type="InterPro" id="IPR000209">
    <property type="entry name" value="Peptidase_S8/S53_dom"/>
</dbReference>
<dbReference type="Pfam" id="PF00082">
    <property type="entry name" value="Peptidase_S8"/>
    <property type="match status" value="1"/>
</dbReference>
<evidence type="ECO:0000256" key="4">
    <source>
        <dbReference type="ARBA" id="ARBA00022729"/>
    </source>
</evidence>
<dbReference type="InterPro" id="IPR045051">
    <property type="entry name" value="SBT"/>
</dbReference>
<dbReference type="SUPFAM" id="SSF52743">
    <property type="entry name" value="Subtilisin-like"/>
    <property type="match status" value="1"/>
</dbReference>
<dbReference type="PRINTS" id="PR00723">
    <property type="entry name" value="SUBTILISIN"/>
</dbReference>
<feature type="domain" description="Peptidase S8/S53" evidence="8">
    <location>
        <begin position="316"/>
        <end position="418"/>
    </location>
</feature>
<dbReference type="Proteomes" id="UP000504603">
    <property type="component" value="Unplaced"/>
</dbReference>
<evidence type="ECO:0000256" key="3">
    <source>
        <dbReference type="ARBA" id="ARBA00022670"/>
    </source>
</evidence>
<dbReference type="GeneID" id="111014270"/>
<dbReference type="InterPro" id="IPR015500">
    <property type="entry name" value="Peptidase_S8_subtilisin-rel"/>
</dbReference>
<gene>
    <name evidence="12" type="primary">LOC111014270</name>
</gene>
<name>A0A6J1CSU9_MOMCH</name>
<keyword evidence="4 7" id="KW-0732">Signal</keyword>
<dbReference type="PANTHER" id="PTHR10795">
    <property type="entry name" value="PROPROTEIN CONVERTASE SUBTILISIN/KEXIN"/>
    <property type="match status" value="1"/>
</dbReference>
<dbReference type="OrthoDB" id="206201at2759"/>
<evidence type="ECO:0000256" key="7">
    <source>
        <dbReference type="SAM" id="SignalP"/>
    </source>
</evidence>
<dbReference type="GO" id="GO:0006508">
    <property type="term" value="P:proteolysis"/>
    <property type="evidence" value="ECO:0007669"/>
    <property type="project" value="UniProtKB-KW"/>
</dbReference>
<evidence type="ECO:0000256" key="2">
    <source>
        <dbReference type="ARBA" id="ARBA00011073"/>
    </source>
</evidence>
<proteinExistence type="inferred from homology"/>
<accession>A0A6J1CSU9</accession>
<keyword evidence="11" id="KW-1185">Reference proteome</keyword>
<evidence type="ECO:0000313" key="12">
    <source>
        <dbReference type="RefSeq" id="XP_022144629.1"/>
    </source>
</evidence>
<dbReference type="PROSITE" id="PS00138">
    <property type="entry name" value="SUBTILASE_SER"/>
    <property type="match status" value="1"/>
</dbReference>
<dbReference type="FunFam" id="3.30.70.80:FF:000002">
    <property type="entry name" value="Subtilisin-like protease SBT5.3"/>
    <property type="match status" value="1"/>
</dbReference>
<keyword evidence="3" id="KW-0645">Protease</keyword>
<dbReference type="Pfam" id="PF05922">
    <property type="entry name" value="Inhibitor_I9"/>
    <property type="match status" value="1"/>
</dbReference>
<dbReference type="AlphaFoldDB" id="A0A6J1CSU9"/>
<organism evidence="11 12">
    <name type="scientific">Momordica charantia</name>
    <name type="common">Bitter gourd</name>
    <name type="synonym">Balsam pear</name>
    <dbReference type="NCBI Taxonomy" id="3673"/>
    <lineage>
        <taxon>Eukaryota</taxon>
        <taxon>Viridiplantae</taxon>
        <taxon>Streptophyta</taxon>
        <taxon>Embryophyta</taxon>
        <taxon>Tracheophyta</taxon>
        <taxon>Spermatophyta</taxon>
        <taxon>Magnoliopsida</taxon>
        <taxon>eudicotyledons</taxon>
        <taxon>Gunneridae</taxon>
        <taxon>Pentapetalae</taxon>
        <taxon>rosids</taxon>
        <taxon>fabids</taxon>
        <taxon>Cucurbitales</taxon>
        <taxon>Cucurbitaceae</taxon>
        <taxon>Momordiceae</taxon>
        <taxon>Momordica</taxon>
    </lineage>
</organism>
<evidence type="ECO:0000259" key="10">
    <source>
        <dbReference type="Pfam" id="PF17766"/>
    </source>
</evidence>
<dbReference type="RefSeq" id="XP_022144629.1">
    <property type="nucleotide sequence ID" value="XM_022288937.1"/>
</dbReference>
<dbReference type="Gene3D" id="2.60.40.2310">
    <property type="match status" value="1"/>
</dbReference>
<feature type="domain" description="Inhibitor I9" evidence="9">
    <location>
        <begin position="26"/>
        <end position="105"/>
    </location>
</feature>